<comment type="pathway">
    <text evidence="5">Purine metabolism; AMP biosynthesis via salvage pathway; AMP from ADP: step 1/1.</text>
</comment>
<dbReference type="GO" id="GO:0008270">
    <property type="term" value="F:zinc ion binding"/>
    <property type="evidence" value="ECO:0007669"/>
    <property type="project" value="UniProtKB-UniRule"/>
</dbReference>
<evidence type="ECO:0000256" key="3">
    <source>
        <dbReference type="ARBA" id="ARBA00022741"/>
    </source>
</evidence>
<name>A0A1X6YR59_9RHOB</name>
<keyword evidence="1 5" id="KW-0808">Transferase</keyword>
<keyword evidence="5" id="KW-0479">Metal-binding</keyword>
<dbReference type="GO" id="GO:0005737">
    <property type="term" value="C:cytoplasm"/>
    <property type="evidence" value="ECO:0007669"/>
    <property type="project" value="UniProtKB-SubCell"/>
</dbReference>
<keyword evidence="4 5" id="KW-0418">Kinase</keyword>
<feature type="binding site" evidence="5">
    <location>
        <position position="45"/>
    </location>
    <ligand>
        <name>AMP</name>
        <dbReference type="ChEBI" id="CHEBI:456215"/>
    </ligand>
</feature>
<feature type="region of interest" description="NMP" evidence="5">
    <location>
        <begin position="39"/>
        <end position="68"/>
    </location>
</feature>
<keyword evidence="5" id="KW-0862">Zinc</keyword>
<feature type="binding site" evidence="5">
    <location>
        <position position="139"/>
    </location>
    <ligand>
        <name>Zn(2+)</name>
        <dbReference type="ChEBI" id="CHEBI:29105"/>
        <note>structural</note>
    </ligand>
</feature>
<feature type="binding site" evidence="5">
    <location>
        <position position="136"/>
    </location>
    <ligand>
        <name>ATP</name>
        <dbReference type="ChEBI" id="CHEBI:30616"/>
    </ligand>
</feature>
<dbReference type="NCBIfam" id="NF011100">
    <property type="entry name" value="PRK14527.1"/>
    <property type="match status" value="1"/>
</dbReference>
<dbReference type="GO" id="GO:0005524">
    <property type="term" value="F:ATP binding"/>
    <property type="evidence" value="ECO:0007669"/>
    <property type="project" value="UniProtKB-UniRule"/>
</dbReference>
<feature type="binding site" evidence="5">
    <location>
        <begin position="19"/>
        <end position="24"/>
    </location>
    <ligand>
        <name>ATP</name>
        <dbReference type="ChEBI" id="CHEBI:30616"/>
    </ligand>
</feature>
<dbReference type="InterPro" id="IPR006259">
    <property type="entry name" value="Adenyl_kin_sub"/>
</dbReference>
<dbReference type="EMBL" id="FWFP01000003">
    <property type="protein sequence ID" value="SLN28226.1"/>
    <property type="molecule type" value="Genomic_DNA"/>
</dbReference>
<sequence>MDASITTTPAVLILLGPPGAGKGTQARMLEDKFGLVQLSTGDLLRAAVAAGTDAGKAAKAVMAAGELVSDEIVIAILRDRMAERDCSKGVILDGFPRTTVQAQALDALLAENGQRISAAVSLEVEDAEMVIRISGRYTCAGCGEGFHDQFKKPAIEGTCDNCGSTEFNRRADDNAETVASRLIAYHAQTAPLITYYDAQNVLKRTDAMGKIEDIAIDLEGIVGGALN</sequence>
<evidence type="ECO:0000256" key="1">
    <source>
        <dbReference type="ARBA" id="ARBA00022679"/>
    </source>
</evidence>
<dbReference type="CDD" id="cd01428">
    <property type="entry name" value="ADK"/>
    <property type="match status" value="1"/>
</dbReference>
<evidence type="ECO:0000313" key="9">
    <source>
        <dbReference type="EMBL" id="SLN28226.1"/>
    </source>
</evidence>
<comment type="subcellular location">
    <subcellularLocation>
        <location evidence="5 7">Cytoplasm</location>
    </subcellularLocation>
</comment>
<keyword evidence="5 7" id="KW-0067">ATP-binding</keyword>
<dbReference type="GO" id="GO:0044209">
    <property type="term" value="P:AMP salvage"/>
    <property type="evidence" value="ECO:0007669"/>
    <property type="project" value="UniProtKB-UniRule"/>
</dbReference>
<feature type="binding site" evidence="5">
    <location>
        <position position="209"/>
    </location>
    <ligand>
        <name>ATP</name>
        <dbReference type="ChEBI" id="CHEBI:30616"/>
    </ligand>
</feature>
<dbReference type="GO" id="GO:0004017">
    <property type="term" value="F:AMP kinase activity"/>
    <property type="evidence" value="ECO:0007669"/>
    <property type="project" value="UniProtKB-UniRule"/>
</dbReference>
<feature type="binding site" evidence="5">
    <location>
        <position position="40"/>
    </location>
    <ligand>
        <name>AMP</name>
        <dbReference type="ChEBI" id="CHEBI:456215"/>
    </ligand>
</feature>
<feature type="binding site" evidence="5">
    <location>
        <begin position="66"/>
        <end position="68"/>
    </location>
    <ligand>
        <name>AMP</name>
        <dbReference type="ChEBI" id="CHEBI:456215"/>
    </ligand>
</feature>
<evidence type="ECO:0000256" key="2">
    <source>
        <dbReference type="ARBA" id="ARBA00022727"/>
    </source>
</evidence>
<comment type="function">
    <text evidence="5">Catalyzes the reversible transfer of the terminal phosphate group between ATP and AMP. Plays an important role in cellular energy homeostasis and in adenine nucleotide metabolism.</text>
</comment>
<comment type="catalytic activity">
    <reaction evidence="5 7">
        <text>AMP + ATP = 2 ADP</text>
        <dbReference type="Rhea" id="RHEA:12973"/>
        <dbReference type="ChEBI" id="CHEBI:30616"/>
        <dbReference type="ChEBI" id="CHEBI:456215"/>
        <dbReference type="ChEBI" id="CHEBI:456216"/>
        <dbReference type="EC" id="2.7.4.3"/>
    </reaction>
</comment>
<keyword evidence="2 5" id="KW-0545">Nucleotide biosynthesis</keyword>
<accession>A0A1X6YR59</accession>
<comment type="similarity">
    <text evidence="5 6">Belongs to the adenylate kinase family.</text>
</comment>
<feature type="binding site" evidence="5">
    <location>
        <position position="181"/>
    </location>
    <ligand>
        <name>AMP</name>
        <dbReference type="ChEBI" id="CHEBI:456215"/>
    </ligand>
</feature>
<dbReference type="OrthoDB" id="9805030at2"/>
<dbReference type="EC" id="2.7.4.3" evidence="5 7"/>
<dbReference type="RefSeq" id="WP_085821682.1">
    <property type="nucleotide sequence ID" value="NZ_FWFP01000003.1"/>
</dbReference>
<gene>
    <name evidence="9" type="primary">adk_1</name>
    <name evidence="5" type="synonym">adk</name>
    <name evidence="9" type="ORF">RUM8411_01117</name>
</gene>
<evidence type="ECO:0000313" key="10">
    <source>
        <dbReference type="Proteomes" id="UP000193778"/>
    </source>
</evidence>
<feature type="binding site" evidence="5">
    <location>
        <position position="101"/>
    </location>
    <ligand>
        <name>AMP</name>
        <dbReference type="ChEBI" id="CHEBI:456215"/>
    </ligand>
</feature>
<dbReference type="NCBIfam" id="NF001381">
    <property type="entry name" value="PRK00279.1-3"/>
    <property type="match status" value="1"/>
</dbReference>
<dbReference type="Gene3D" id="3.40.50.300">
    <property type="entry name" value="P-loop containing nucleotide triphosphate hydrolases"/>
    <property type="match status" value="1"/>
</dbReference>
<dbReference type="Pfam" id="PF00406">
    <property type="entry name" value="ADK"/>
    <property type="match status" value="1"/>
</dbReference>
<comment type="caution">
    <text evidence="5">Lacks conserved residue(s) required for the propagation of feature annotation.</text>
</comment>
<dbReference type="PRINTS" id="PR00094">
    <property type="entry name" value="ADENYLTKNASE"/>
</dbReference>
<feature type="binding site" evidence="5">
    <location>
        <position position="142"/>
    </location>
    <ligand>
        <name>Zn(2+)</name>
        <dbReference type="ChEBI" id="CHEBI:29105"/>
        <note>structural</note>
    </ligand>
</feature>
<dbReference type="InterPro" id="IPR007862">
    <property type="entry name" value="Adenylate_kinase_lid-dom"/>
</dbReference>
<dbReference type="PROSITE" id="PS00113">
    <property type="entry name" value="ADENYLATE_KINASE"/>
    <property type="match status" value="1"/>
</dbReference>
<feature type="binding site" evidence="5">
    <location>
        <position position="170"/>
    </location>
    <ligand>
        <name>AMP</name>
        <dbReference type="ChEBI" id="CHEBI:456215"/>
    </ligand>
</feature>
<feature type="binding site" evidence="5">
    <location>
        <begin position="94"/>
        <end position="97"/>
    </location>
    <ligand>
        <name>AMP</name>
        <dbReference type="ChEBI" id="CHEBI:456215"/>
    </ligand>
</feature>
<dbReference type="InterPro" id="IPR000850">
    <property type="entry name" value="Adenylat/UMP-CMP_kin"/>
</dbReference>
<evidence type="ECO:0000256" key="7">
    <source>
        <dbReference type="RuleBase" id="RU003331"/>
    </source>
</evidence>
<comment type="subunit">
    <text evidence="5 7">Monomer.</text>
</comment>
<feature type="binding site" evidence="5">
    <location>
        <position position="159"/>
    </location>
    <ligand>
        <name>Zn(2+)</name>
        <dbReference type="ChEBI" id="CHEBI:29105"/>
        <note>structural</note>
    </ligand>
</feature>
<dbReference type="Pfam" id="PF05191">
    <property type="entry name" value="ADK_lid"/>
    <property type="match status" value="1"/>
</dbReference>
<comment type="domain">
    <text evidence="5">Consists of three domains, a large central CORE domain and two small peripheral domains, NMPbind and LID, which undergo movements during catalysis. The LID domain closes over the site of phosphoryl transfer upon ATP binding. Assembling and dissambling the active center during each catalytic cycle provides an effective means to prevent ATP hydrolysis. Some bacteria have evolved a zinc-coordinating structure that stabilizes the LID domain.</text>
</comment>
<evidence type="ECO:0000256" key="4">
    <source>
        <dbReference type="ARBA" id="ARBA00022777"/>
    </source>
</evidence>
<dbReference type="PANTHER" id="PTHR23359">
    <property type="entry name" value="NUCLEOTIDE KINASE"/>
    <property type="match status" value="1"/>
</dbReference>
<dbReference type="AlphaFoldDB" id="A0A1X6YR59"/>
<proteinExistence type="inferred from homology"/>
<reference evidence="10" key="1">
    <citation type="submission" date="2017-03" db="EMBL/GenBank/DDBJ databases">
        <authorList>
            <person name="Rodrigo-Torres L."/>
            <person name="Arahal R.D."/>
            <person name="Lucena T."/>
        </authorList>
    </citation>
    <scope>NUCLEOTIDE SEQUENCE [LARGE SCALE GENOMIC DNA]</scope>
    <source>
        <strain evidence="10">CECT 8411</strain>
    </source>
</reference>
<evidence type="ECO:0000259" key="8">
    <source>
        <dbReference type="Pfam" id="PF05191"/>
    </source>
</evidence>
<keyword evidence="5" id="KW-0963">Cytoplasm</keyword>
<organism evidence="9 10">
    <name type="scientific">Ruegeria meonggei</name>
    <dbReference type="NCBI Taxonomy" id="1446476"/>
    <lineage>
        <taxon>Bacteria</taxon>
        <taxon>Pseudomonadati</taxon>
        <taxon>Pseudomonadota</taxon>
        <taxon>Alphaproteobacteria</taxon>
        <taxon>Rhodobacterales</taxon>
        <taxon>Roseobacteraceae</taxon>
        <taxon>Ruegeria</taxon>
    </lineage>
</organism>
<evidence type="ECO:0000256" key="6">
    <source>
        <dbReference type="RuleBase" id="RU003330"/>
    </source>
</evidence>
<dbReference type="InterPro" id="IPR027417">
    <property type="entry name" value="P-loop_NTPase"/>
</dbReference>
<dbReference type="NCBIfam" id="NF001380">
    <property type="entry name" value="PRK00279.1-2"/>
    <property type="match status" value="1"/>
</dbReference>
<dbReference type="SUPFAM" id="SSF52540">
    <property type="entry name" value="P-loop containing nucleoside triphosphate hydrolases"/>
    <property type="match status" value="1"/>
</dbReference>
<feature type="domain" description="Adenylate kinase active site lid" evidence="8">
    <location>
        <begin position="136"/>
        <end position="172"/>
    </location>
</feature>
<keyword evidence="3 5" id="KW-0547">Nucleotide-binding</keyword>
<dbReference type="FunFam" id="3.40.50.300:FF:000106">
    <property type="entry name" value="Adenylate kinase mitochondrial"/>
    <property type="match status" value="1"/>
</dbReference>
<dbReference type="InterPro" id="IPR033690">
    <property type="entry name" value="Adenylat_kinase_CS"/>
</dbReference>
<dbReference type="UniPathway" id="UPA00588">
    <property type="reaction ID" value="UER00649"/>
</dbReference>
<dbReference type="HAMAP" id="MF_00235">
    <property type="entry name" value="Adenylate_kinase_Adk"/>
    <property type="match status" value="1"/>
</dbReference>
<evidence type="ECO:0000256" key="5">
    <source>
        <dbReference type="HAMAP-Rule" id="MF_00235"/>
    </source>
</evidence>
<protein>
    <recommendedName>
        <fullName evidence="5 7">Adenylate kinase</fullName>
        <shortName evidence="5">AK</shortName>
        <ecNumber evidence="5 7">2.7.4.3</ecNumber>
    </recommendedName>
    <alternativeName>
        <fullName evidence="5">ATP-AMP transphosphorylase</fullName>
    </alternativeName>
    <alternativeName>
        <fullName evidence="5">ATP:AMP phosphotransferase</fullName>
    </alternativeName>
    <alternativeName>
        <fullName evidence="5">Adenylate monophosphate kinase</fullName>
    </alternativeName>
</protein>
<dbReference type="Proteomes" id="UP000193778">
    <property type="component" value="Unassembled WGS sequence"/>
</dbReference>
<feature type="binding site" evidence="5">
    <location>
        <position position="162"/>
    </location>
    <ligand>
        <name>Zn(2+)</name>
        <dbReference type="ChEBI" id="CHEBI:29105"/>
        <note>structural</note>
    </ligand>
</feature>
<keyword evidence="10" id="KW-1185">Reference proteome</keyword>
<dbReference type="NCBIfam" id="TIGR01351">
    <property type="entry name" value="adk"/>
    <property type="match status" value="1"/>
</dbReference>